<gene>
    <name evidence="4" type="ORF">OAUR00152_LOCUS20555</name>
</gene>
<keyword evidence="2" id="KW-0812">Transmembrane</keyword>
<keyword evidence="3" id="KW-0732">Signal</keyword>
<evidence type="ECO:0000256" key="1">
    <source>
        <dbReference type="SAM" id="MobiDB-lite"/>
    </source>
</evidence>
<accession>A0A7S4J3I5</accession>
<evidence type="ECO:0000313" key="4">
    <source>
        <dbReference type="EMBL" id="CAE2249507.1"/>
    </source>
</evidence>
<feature type="transmembrane region" description="Helical" evidence="2">
    <location>
        <begin position="231"/>
        <end position="257"/>
    </location>
</feature>
<feature type="region of interest" description="Disordered" evidence="1">
    <location>
        <begin position="188"/>
        <end position="215"/>
    </location>
</feature>
<feature type="transmembrane region" description="Helical" evidence="2">
    <location>
        <begin position="269"/>
        <end position="292"/>
    </location>
</feature>
<feature type="compositionally biased region" description="Low complexity" evidence="1">
    <location>
        <begin position="193"/>
        <end position="209"/>
    </location>
</feature>
<feature type="chain" id="PRO_5031147466" description="ADP,ATP carrier protein" evidence="3">
    <location>
        <begin position="26"/>
        <end position="343"/>
    </location>
</feature>
<organism evidence="4">
    <name type="scientific">Odontella aurita</name>
    <dbReference type="NCBI Taxonomy" id="265563"/>
    <lineage>
        <taxon>Eukaryota</taxon>
        <taxon>Sar</taxon>
        <taxon>Stramenopiles</taxon>
        <taxon>Ochrophyta</taxon>
        <taxon>Bacillariophyta</taxon>
        <taxon>Mediophyceae</taxon>
        <taxon>Biddulphiophycidae</taxon>
        <taxon>Eupodiscales</taxon>
        <taxon>Odontellaceae</taxon>
        <taxon>Odontella</taxon>
    </lineage>
</organism>
<keyword evidence="2" id="KW-1133">Transmembrane helix</keyword>
<protein>
    <recommendedName>
        <fullName evidence="5">ADP,ATP carrier protein</fullName>
    </recommendedName>
</protein>
<feature type="compositionally biased region" description="Low complexity" evidence="1">
    <location>
        <begin position="59"/>
        <end position="71"/>
    </location>
</feature>
<name>A0A7S4J3I5_9STRA</name>
<reference evidence="4" key="1">
    <citation type="submission" date="2021-01" db="EMBL/GenBank/DDBJ databases">
        <authorList>
            <person name="Corre E."/>
            <person name="Pelletier E."/>
            <person name="Niang G."/>
            <person name="Scheremetjew M."/>
            <person name="Finn R."/>
            <person name="Kale V."/>
            <person name="Holt S."/>
            <person name="Cochrane G."/>
            <person name="Meng A."/>
            <person name="Brown T."/>
            <person name="Cohen L."/>
        </authorList>
    </citation>
    <scope>NUCLEOTIDE SEQUENCE</scope>
    <source>
        <strain evidence="4">Isolate 1302-5</strain>
    </source>
</reference>
<evidence type="ECO:0000256" key="3">
    <source>
        <dbReference type="SAM" id="SignalP"/>
    </source>
</evidence>
<feature type="region of interest" description="Disordered" evidence="1">
    <location>
        <begin position="50"/>
        <end position="122"/>
    </location>
</feature>
<evidence type="ECO:0000256" key="2">
    <source>
        <dbReference type="SAM" id="Phobius"/>
    </source>
</evidence>
<evidence type="ECO:0008006" key="5">
    <source>
        <dbReference type="Google" id="ProtNLM"/>
    </source>
</evidence>
<dbReference type="AlphaFoldDB" id="A0A7S4J3I5"/>
<feature type="signal peptide" evidence="3">
    <location>
        <begin position="1"/>
        <end position="25"/>
    </location>
</feature>
<keyword evidence="2" id="KW-0472">Membrane</keyword>
<dbReference type="EMBL" id="HBKQ01030230">
    <property type="protein sequence ID" value="CAE2249507.1"/>
    <property type="molecule type" value="Transcribed_RNA"/>
</dbReference>
<feature type="compositionally biased region" description="Polar residues" evidence="1">
    <location>
        <begin position="81"/>
        <end position="99"/>
    </location>
</feature>
<sequence>MVMEKLHVPTFLLVALLTLAPSGHLLLQCHATAPTVIDGAASAVHPQSVRAGPVVGGESSSNPPSSSAAAHAEVDEHDQNDNFATHGQCEPTYQPSAIPSSLSSSMKTTTKSKSTKTTAAAAAALQKRDSKGIRGGDDLRGLHPLLARFPEPARFFASGLIGNTAFYALDRVLYKILLEAVSKKRSPVSAVDTATSHPPAASSPGTAPSAPSPVQPISTSLNGAASAAPSAAALASVSFATAYLLQILLQHVLNAFLVYGPSTIATRSLYLKSLLSTYTTYAGGLVISTFLNGWLTSRGMNKDTAFFVTLGGVGVGNYAALGWFNRRAAATAAAAEEESKKKT</sequence>
<proteinExistence type="predicted"/>
<feature type="compositionally biased region" description="Low complexity" evidence="1">
    <location>
        <begin position="100"/>
        <end position="122"/>
    </location>
</feature>
<feature type="transmembrane region" description="Helical" evidence="2">
    <location>
        <begin position="304"/>
        <end position="324"/>
    </location>
</feature>